<dbReference type="InterPro" id="IPR014001">
    <property type="entry name" value="Helicase_ATP-bd"/>
</dbReference>
<feature type="domain" description="Helicase ATP-binding" evidence="9">
    <location>
        <begin position="31"/>
        <end position="204"/>
    </location>
</feature>
<evidence type="ECO:0000256" key="2">
    <source>
        <dbReference type="ARBA" id="ARBA00022801"/>
    </source>
</evidence>
<evidence type="ECO:0000259" key="10">
    <source>
        <dbReference type="PROSITE" id="PS51194"/>
    </source>
</evidence>
<evidence type="ECO:0000256" key="4">
    <source>
        <dbReference type="ARBA" id="ARBA00022840"/>
    </source>
</evidence>
<evidence type="ECO:0000256" key="1">
    <source>
        <dbReference type="ARBA" id="ARBA00022741"/>
    </source>
</evidence>
<dbReference type="GO" id="GO:0004386">
    <property type="term" value="F:helicase activity"/>
    <property type="evidence" value="ECO:0007669"/>
    <property type="project" value="UniProtKB-KW"/>
</dbReference>
<evidence type="ECO:0000256" key="7">
    <source>
        <dbReference type="RuleBase" id="RU000492"/>
    </source>
</evidence>
<gene>
    <name evidence="12" type="ORF">MU846_06355</name>
</gene>
<sequence length="450" mass="49834">MFAEFALHERLLKVLAELGFATPTPVQAAAIPLAMAGRDLRVTAQTGSGKTAAFLLPLLHYLIEHPDHRAGTRAVILLPTRELARQTQKTIEQLATYTFIKSELITGGEDFKVQAARMRRNPDILVGTPGRLLEHQDAGHLVLDDLVALVLDEADRMLDMGFKDDVLRLAQHCNANRQTLLFSATPGGEALTQVAAAVLRDPQELMLNSVRDAHERIQHQVITADDIGHKEALLRWLLDNEQYDKAIVFTNTREQADRLGGVLRTHLRKVFVLHGEKDQRLRKLALDRLRSGEIKVLVATDVAARGLDIDGLDLVINFEVPRSGDEYLHRVGRTGRLGNTGLAITLVAAHEWNLKASIERYLRQSFEQRLIEAHPGHYRGPKKLKASGKAAGSKKKKLKKAEAKKNETKRAGVKTAKGTSKPKAPKRAAAAPDTRDGYATPRKKPARPLD</sequence>
<evidence type="ECO:0000256" key="8">
    <source>
        <dbReference type="SAM" id="MobiDB-lite"/>
    </source>
</evidence>
<reference evidence="12" key="1">
    <citation type="submission" date="2022-04" db="EMBL/GenBank/DDBJ databases">
        <title>Alcanivorax sp. CY1518 draft genome sequence.</title>
        <authorList>
            <person name="Zhao G."/>
            <person name="An M."/>
        </authorList>
    </citation>
    <scope>NUCLEOTIDE SEQUENCE</scope>
    <source>
        <strain evidence="12">CY1518</strain>
    </source>
</reference>
<dbReference type="PANTHER" id="PTHR47959">
    <property type="entry name" value="ATP-DEPENDENT RNA HELICASE RHLE-RELATED"/>
    <property type="match status" value="1"/>
</dbReference>
<organism evidence="12 13">
    <name type="scientific">Alcanivorax quisquiliarum</name>
    <dbReference type="NCBI Taxonomy" id="2933565"/>
    <lineage>
        <taxon>Bacteria</taxon>
        <taxon>Pseudomonadati</taxon>
        <taxon>Pseudomonadota</taxon>
        <taxon>Gammaproteobacteria</taxon>
        <taxon>Oceanospirillales</taxon>
        <taxon>Alcanivoracaceae</taxon>
        <taxon>Alcanivorax</taxon>
    </lineage>
</organism>
<dbReference type="EMBL" id="JALKII010000003">
    <property type="protein sequence ID" value="MCK0537330.1"/>
    <property type="molecule type" value="Genomic_DNA"/>
</dbReference>
<feature type="domain" description="DEAD-box RNA helicase Q" evidence="11">
    <location>
        <begin position="1"/>
        <end position="28"/>
    </location>
</feature>
<dbReference type="RefSeq" id="WP_246950520.1">
    <property type="nucleotide sequence ID" value="NZ_JALKII010000003.1"/>
</dbReference>
<dbReference type="InterPro" id="IPR011545">
    <property type="entry name" value="DEAD/DEAH_box_helicase_dom"/>
</dbReference>
<evidence type="ECO:0000259" key="11">
    <source>
        <dbReference type="PROSITE" id="PS51195"/>
    </source>
</evidence>
<feature type="compositionally biased region" description="Basic residues" evidence="8">
    <location>
        <begin position="376"/>
        <end position="399"/>
    </location>
</feature>
<dbReference type="PROSITE" id="PS51194">
    <property type="entry name" value="HELICASE_CTER"/>
    <property type="match status" value="1"/>
</dbReference>
<dbReference type="Pfam" id="PF00270">
    <property type="entry name" value="DEAD"/>
    <property type="match status" value="1"/>
</dbReference>
<name>A0ABT0E6D4_9GAMM</name>
<feature type="region of interest" description="Disordered" evidence="8">
    <location>
        <begin position="374"/>
        <end position="450"/>
    </location>
</feature>
<evidence type="ECO:0000256" key="6">
    <source>
        <dbReference type="PROSITE-ProRule" id="PRU00552"/>
    </source>
</evidence>
<dbReference type="PROSITE" id="PS51192">
    <property type="entry name" value="HELICASE_ATP_BIND_1"/>
    <property type="match status" value="1"/>
</dbReference>
<dbReference type="InterPro" id="IPR000629">
    <property type="entry name" value="RNA-helicase_DEAD-box_CS"/>
</dbReference>
<evidence type="ECO:0000256" key="3">
    <source>
        <dbReference type="ARBA" id="ARBA00022806"/>
    </source>
</evidence>
<dbReference type="PROSITE" id="PS00039">
    <property type="entry name" value="DEAD_ATP_HELICASE"/>
    <property type="match status" value="1"/>
</dbReference>
<keyword evidence="4 7" id="KW-0067">ATP-binding</keyword>
<dbReference type="SUPFAM" id="SSF52540">
    <property type="entry name" value="P-loop containing nucleoside triphosphate hydrolases"/>
    <property type="match status" value="1"/>
</dbReference>
<dbReference type="Proteomes" id="UP001165524">
    <property type="component" value="Unassembled WGS sequence"/>
</dbReference>
<dbReference type="PROSITE" id="PS51195">
    <property type="entry name" value="Q_MOTIF"/>
    <property type="match status" value="1"/>
</dbReference>
<dbReference type="InterPro" id="IPR014014">
    <property type="entry name" value="RNA_helicase_DEAD_Q_motif"/>
</dbReference>
<comment type="caution">
    <text evidence="12">The sequence shown here is derived from an EMBL/GenBank/DDBJ whole genome shotgun (WGS) entry which is preliminary data.</text>
</comment>
<feature type="short sequence motif" description="Q motif" evidence="6">
    <location>
        <begin position="1"/>
        <end position="28"/>
    </location>
</feature>
<dbReference type="InterPro" id="IPR027417">
    <property type="entry name" value="P-loop_NTPase"/>
</dbReference>
<dbReference type="Pfam" id="PF00271">
    <property type="entry name" value="Helicase_C"/>
    <property type="match status" value="1"/>
</dbReference>
<feature type="compositionally biased region" description="Basic residues" evidence="8">
    <location>
        <begin position="441"/>
        <end position="450"/>
    </location>
</feature>
<dbReference type="InterPro" id="IPR044742">
    <property type="entry name" value="DEAD/DEAH_RhlB"/>
</dbReference>
<dbReference type="Gene3D" id="3.40.50.300">
    <property type="entry name" value="P-loop containing nucleotide triphosphate hydrolases"/>
    <property type="match status" value="2"/>
</dbReference>
<evidence type="ECO:0000313" key="12">
    <source>
        <dbReference type="EMBL" id="MCK0537330.1"/>
    </source>
</evidence>
<proteinExistence type="inferred from homology"/>
<feature type="compositionally biased region" description="Basic and acidic residues" evidence="8">
    <location>
        <begin position="400"/>
        <end position="410"/>
    </location>
</feature>
<dbReference type="SMART" id="SM00490">
    <property type="entry name" value="HELICc"/>
    <property type="match status" value="1"/>
</dbReference>
<dbReference type="InterPro" id="IPR050079">
    <property type="entry name" value="DEAD_box_RNA_helicase"/>
</dbReference>
<keyword evidence="2 7" id="KW-0378">Hydrolase</keyword>
<dbReference type="SMART" id="SM00487">
    <property type="entry name" value="DEXDc"/>
    <property type="match status" value="1"/>
</dbReference>
<dbReference type="CDD" id="cd18787">
    <property type="entry name" value="SF2_C_DEAD"/>
    <property type="match status" value="1"/>
</dbReference>
<evidence type="ECO:0000259" key="9">
    <source>
        <dbReference type="PROSITE" id="PS51192"/>
    </source>
</evidence>
<keyword evidence="1 7" id="KW-0547">Nucleotide-binding</keyword>
<evidence type="ECO:0000313" key="13">
    <source>
        <dbReference type="Proteomes" id="UP001165524"/>
    </source>
</evidence>
<protein>
    <submittedName>
        <fullName evidence="12">DEAD/DEAH box helicase</fullName>
    </submittedName>
</protein>
<dbReference type="InterPro" id="IPR001650">
    <property type="entry name" value="Helicase_C-like"/>
</dbReference>
<feature type="domain" description="Helicase C-terminal" evidence="10">
    <location>
        <begin position="233"/>
        <end position="382"/>
    </location>
</feature>
<comment type="similarity">
    <text evidence="5 7">Belongs to the DEAD box helicase family.</text>
</comment>
<evidence type="ECO:0000256" key="5">
    <source>
        <dbReference type="ARBA" id="ARBA00038437"/>
    </source>
</evidence>
<keyword evidence="3 7" id="KW-0347">Helicase</keyword>
<dbReference type="PANTHER" id="PTHR47959:SF3">
    <property type="entry name" value="ATP-DEPENDENT RNA HELICASE SRMB"/>
    <property type="match status" value="1"/>
</dbReference>
<keyword evidence="13" id="KW-1185">Reference proteome</keyword>
<dbReference type="CDD" id="cd00268">
    <property type="entry name" value="DEADc"/>
    <property type="match status" value="1"/>
</dbReference>
<accession>A0ABT0E6D4</accession>